<dbReference type="GO" id="GO:0006865">
    <property type="term" value="P:amino acid transport"/>
    <property type="evidence" value="ECO:0007669"/>
    <property type="project" value="TreeGrafter"/>
</dbReference>
<dbReference type="SMART" id="SM00062">
    <property type="entry name" value="PBPb"/>
    <property type="match status" value="1"/>
</dbReference>
<dbReference type="Proteomes" id="UP000050911">
    <property type="component" value="Unassembled WGS sequence"/>
</dbReference>
<proteinExistence type="inferred from homology"/>
<dbReference type="PANTHER" id="PTHR30614:SF46">
    <property type="entry name" value="ABC TRANSPORTER MEMBRANE SPANNING PERMEASE-GLUTAMINE TRANSPORT"/>
    <property type="match status" value="1"/>
</dbReference>
<dbReference type="SMART" id="SM00079">
    <property type="entry name" value="PBPe"/>
    <property type="match status" value="1"/>
</dbReference>
<feature type="transmembrane region" description="Helical" evidence="7">
    <location>
        <begin position="297"/>
        <end position="318"/>
    </location>
</feature>
<keyword evidence="3" id="KW-1003">Cell membrane</keyword>
<dbReference type="InterPro" id="IPR043429">
    <property type="entry name" value="ArtM/GltK/GlnP/TcyL/YhdX-like"/>
</dbReference>
<comment type="subcellular location">
    <subcellularLocation>
        <location evidence="1 7">Cell membrane</location>
        <topology evidence="1 7">Multi-pass membrane protein</topology>
    </subcellularLocation>
</comment>
<dbReference type="Gene3D" id="1.10.3720.10">
    <property type="entry name" value="MetI-like"/>
    <property type="match status" value="1"/>
</dbReference>
<dbReference type="PANTHER" id="PTHR30614">
    <property type="entry name" value="MEMBRANE COMPONENT OF AMINO ACID ABC TRANSPORTER"/>
    <property type="match status" value="1"/>
</dbReference>
<evidence type="ECO:0000256" key="3">
    <source>
        <dbReference type="ARBA" id="ARBA00022475"/>
    </source>
</evidence>
<sequence>MQKGVKTMRKIMVKLSLAFVFLLSFILLFSNQAKAADHYTIGTGPTFMPFQIQDNKGGYTGKHPGLEIELFKAIAKKEHFTYTFRPMELTANITALEGNQTDGILAALMVTPERQAKIDFSNSYLDVGLTLVAPTNSKIKSWSDLKGKTVAVKAGSTSEAYAESVQKKYGFNLRRFKDSNTQFNDVLVGNTVAAVDSTATVESAIKNKMKLHMVGKAYNKNPVAFGVKKGTHAKLLRQFNAGLKAIKADGTYDRIMTTYLGKNSTVTDGPKVDRSFLGLLRQNADSFISGITMTVEITVLSIIFATIIGVFLGILGVFPNKALQAIATTYAFVFKSIPVMVLAFFVYIGIPNLTGEKIPLFIAGVVTITLENSAYTASFVRGGIDAVPKGQMEAARACGISYFGAMRQIVLPQAIRIMVPSFINQFIIALKGTSVLSAIGIAELTQEGTIIIAKNMEGFKVWFLIALMYLILIGFLTYLSNAVKRHYKLAS</sequence>
<evidence type="ECO:0000256" key="2">
    <source>
        <dbReference type="ARBA" id="ARBA00022448"/>
    </source>
</evidence>
<evidence type="ECO:0000256" key="6">
    <source>
        <dbReference type="ARBA" id="ARBA00023136"/>
    </source>
</evidence>
<dbReference type="PATRIC" id="fig|1302272.5.peg.678"/>
<evidence type="ECO:0000313" key="11">
    <source>
        <dbReference type="Proteomes" id="UP000050911"/>
    </source>
</evidence>
<evidence type="ECO:0000256" key="1">
    <source>
        <dbReference type="ARBA" id="ARBA00004651"/>
    </source>
</evidence>
<protein>
    <submittedName>
        <fullName evidence="10">Polar amino acid ABC transporter inner membrane subunit</fullName>
    </submittedName>
</protein>
<evidence type="ECO:0000256" key="4">
    <source>
        <dbReference type="ARBA" id="ARBA00022692"/>
    </source>
</evidence>
<evidence type="ECO:0000259" key="9">
    <source>
        <dbReference type="PROSITE" id="PS50928"/>
    </source>
</evidence>
<accession>A0A0R1HWB2</accession>
<evidence type="ECO:0000256" key="5">
    <source>
        <dbReference type="ARBA" id="ARBA00022989"/>
    </source>
</evidence>
<comment type="similarity">
    <text evidence="7">Belongs to the binding-protein-dependent transport system permease family.</text>
</comment>
<dbReference type="InterPro" id="IPR001638">
    <property type="entry name" value="Solute-binding_3/MltF_N"/>
</dbReference>
<dbReference type="InterPro" id="IPR010065">
    <property type="entry name" value="AA_ABC_transptr_permease_3TM"/>
</dbReference>
<feature type="transmembrane region" description="Helical" evidence="7">
    <location>
        <begin position="461"/>
        <end position="479"/>
    </location>
</feature>
<evidence type="ECO:0000256" key="7">
    <source>
        <dbReference type="RuleBase" id="RU363032"/>
    </source>
</evidence>
<dbReference type="STRING" id="1302272.FC96_GL000680"/>
<dbReference type="InterPro" id="IPR035906">
    <property type="entry name" value="MetI-like_sf"/>
</dbReference>
<evidence type="ECO:0000313" key="10">
    <source>
        <dbReference type="EMBL" id="KRK47063.1"/>
    </source>
</evidence>
<keyword evidence="8" id="KW-0732">Signal</keyword>
<gene>
    <name evidence="10" type="ORF">FC96_GL000680</name>
</gene>
<dbReference type="InterPro" id="IPR001320">
    <property type="entry name" value="Iontro_rcpt_C"/>
</dbReference>
<evidence type="ECO:0000256" key="8">
    <source>
        <dbReference type="SAM" id="SignalP"/>
    </source>
</evidence>
<dbReference type="GO" id="GO:0015276">
    <property type="term" value="F:ligand-gated monoatomic ion channel activity"/>
    <property type="evidence" value="ECO:0007669"/>
    <property type="project" value="InterPro"/>
</dbReference>
<dbReference type="SUPFAM" id="SSF53850">
    <property type="entry name" value="Periplasmic binding protein-like II"/>
    <property type="match status" value="1"/>
</dbReference>
<dbReference type="Pfam" id="PF00528">
    <property type="entry name" value="BPD_transp_1"/>
    <property type="match status" value="1"/>
</dbReference>
<keyword evidence="5 7" id="KW-1133">Transmembrane helix</keyword>
<dbReference type="CDD" id="cd06261">
    <property type="entry name" value="TM_PBP2"/>
    <property type="match status" value="1"/>
</dbReference>
<comment type="caution">
    <text evidence="10">The sequence shown here is derived from an EMBL/GenBank/DDBJ whole genome shotgun (WGS) entry which is preliminary data.</text>
</comment>
<dbReference type="GO" id="GO:0043190">
    <property type="term" value="C:ATP-binding cassette (ABC) transporter complex"/>
    <property type="evidence" value="ECO:0007669"/>
    <property type="project" value="InterPro"/>
</dbReference>
<dbReference type="PROSITE" id="PS50928">
    <property type="entry name" value="ABC_TM1"/>
    <property type="match status" value="1"/>
</dbReference>
<dbReference type="AlphaFoldDB" id="A0A0R1HWB2"/>
<keyword evidence="6 7" id="KW-0472">Membrane</keyword>
<dbReference type="Pfam" id="PF00497">
    <property type="entry name" value="SBP_bac_3"/>
    <property type="match status" value="1"/>
</dbReference>
<organism evidence="10 11">
    <name type="scientific">Secundilactobacillus kimchicus JCM 15530</name>
    <dbReference type="NCBI Taxonomy" id="1302272"/>
    <lineage>
        <taxon>Bacteria</taxon>
        <taxon>Bacillati</taxon>
        <taxon>Bacillota</taxon>
        <taxon>Bacilli</taxon>
        <taxon>Lactobacillales</taxon>
        <taxon>Lactobacillaceae</taxon>
        <taxon>Secundilactobacillus</taxon>
    </lineage>
</organism>
<feature type="signal peptide" evidence="8">
    <location>
        <begin position="1"/>
        <end position="35"/>
    </location>
</feature>
<feature type="transmembrane region" description="Helical" evidence="7">
    <location>
        <begin position="330"/>
        <end position="350"/>
    </location>
</feature>
<keyword evidence="4 7" id="KW-0812">Transmembrane</keyword>
<keyword evidence="2 7" id="KW-0813">Transport</keyword>
<dbReference type="EMBL" id="AZCX01000012">
    <property type="protein sequence ID" value="KRK47063.1"/>
    <property type="molecule type" value="Genomic_DNA"/>
</dbReference>
<reference evidence="10 11" key="1">
    <citation type="journal article" date="2015" name="Genome Announc.">
        <title>Expanding the biotechnology potential of lactobacilli through comparative genomics of 213 strains and associated genera.</title>
        <authorList>
            <person name="Sun Z."/>
            <person name="Harris H.M."/>
            <person name="McCann A."/>
            <person name="Guo C."/>
            <person name="Argimon S."/>
            <person name="Zhang W."/>
            <person name="Yang X."/>
            <person name="Jeffery I.B."/>
            <person name="Cooney J.C."/>
            <person name="Kagawa T.F."/>
            <person name="Liu W."/>
            <person name="Song Y."/>
            <person name="Salvetti E."/>
            <person name="Wrobel A."/>
            <person name="Rasinkangas P."/>
            <person name="Parkhill J."/>
            <person name="Rea M.C."/>
            <person name="O'Sullivan O."/>
            <person name="Ritari J."/>
            <person name="Douillard F.P."/>
            <person name="Paul Ross R."/>
            <person name="Yang R."/>
            <person name="Briner A.E."/>
            <person name="Felis G.E."/>
            <person name="de Vos W.M."/>
            <person name="Barrangou R."/>
            <person name="Klaenhammer T.R."/>
            <person name="Caufield P.W."/>
            <person name="Cui Y."/>
            <person name="Zhang H."/>
            <person name="O'Toole P.W."/>
        </authorList>
    </citation>
    <scope>NUCLEOTIDE SEQUENCE [LARGE SCALE GENOMIC DNA]</scope>
    <source>
        <strain evidence="10 11">JCM 15530</strain>
    </source>
</reference>
<feature type="domain" description="ABC transmembrane type-1" evidence="9">
    <location>
        <begin position="291"/>
        <end position="480"/>
    </location>
</feature>
<feature type="chain" id="PRO_5006405384" evidence="8">
    <location>
        <begin position="36"/>
        <end position="491"/>
    </location>
</feature>
<dbReference type="NCBIfam" id="TIGR01726">
    <property type="entry name" value="HEQRo_perm_3TM"/>
    <property type="match status" value="1"/>
</dbReference>
<dbReference type="InterPro" id="IPR000515">
    <property type="entry name" value="MetI-like"/>
</dbReference>
<dbReference type="SUPFAM" id="SSF161098">
    <property type="entry name" value="MetI-like"/>
    <property type="match status" value="1"/>
</dbReference>
<keyword evidence="11" id="KW-1185">Reference proteome</keyword>
<name>A0A0R1HWB2_9LACO</name>
<dbReference type="Gene3D" id="3.40.190.10">
    <property type="entry name" value="Periplasmic binding protein-like II"/>
    <property type="match status" value="2"/>
</dbReference>